<feature type="region of interest" description="Disordered" evidence="5">
    <location>
        <begin position="2051"/>
        <end position="2078"/>
    </location>
</feature>
<feature type="region of interest" description="Disordered" evidence="5">
    <location>
        <begin position="2225"/>
        <end position="2247"/>
    </location>
</feature>
<dbReference type="PANTHER" id="PTHR42648">
    <property type="entry name" value="TRANSPOSASE, PUTATIVE-RELATED"/>
    <property type="match status" value="1"/>
</dbReference>
<dbReference type="GO" id="GO:0046872">
    <property type="term" value="F:metal ion binding"/>
    <property type="evidence" value="ECO:0007669"/>
    <property type="project" value="UniProtKB-KW"/>
</dbReference>
<evidence type="ECO:0000256" key="4">
    <source>
        <dbReference type="SAM" id="Coils"/>
    </source>
</evidence>
<feature type="region of interest" description="Disordered" evidence="5">
    <location>
        <begin position="1631"/>
        <end position="1654"/>
    </location>
</feature>
<feature type="compositionally biased region" description="Basic and acidic residues" evidence="5">
    <location>
        <begin position="1583"/>
        <end position="1612"/>
    </location>
</feature>
<name>A0A6L2J373_TANCI</name>
<dbReference type="InterPro" id="IPR036397">
    <property type="entry name" value="RNaseH_sf"/>
</dbReference>
<keyword evidence="2" id="KW-0479">Metal-binding</keyword>
<gene>
    <name evidence="9" type="ORF">Tci_002373</name>
</gene>
<dbReference type="GO" id="GO:0003676">
    <property type="term" value="F:nucleic acid binding"/>
    <property type="evidence" value="ECO:0007669"/>
    <property type="project" value="InterPro"/>
</dbReference>
<proteinExistence type="predicted"/>
<dbReference type="InterPro" id="IPR012337">
    <property type="entry name" value="RNaseH-like_sf"/>
</dbReference>
<feature type="domain" description="Retroviral polymerase SH3-like" evidence="8">
    <location>
        <begin position="838"/>
        <end position="895"/>
    </location>
</feature>
<reference evidence="9" key="1">
    <citation type="journal article" date="2019" name="Sci. Rep.">
        <title>Draft genome of Tanacetum cinerariifolium, the natural source of mosquito coil.</title>
        <authorList>
            <person name="Yamashiro T."/>
            <person name="Shiraishi A."/>
            <person name="Satake H."/>
            <person name="Nakayama K."/>
        </authorList>
    </citation>
    <scope>NUCLEOTIDE SEQUENCE</scope>
</reference>
<feature type="coiled-coil region" evidence="4">
    <location>
        <begin position="432"/>
        <end position="459"/>
    </location>
</feature>
<keyword evidence="4" id="KW-0175">Coiled coil</keyword>
<feature type="domain" description="Reverse transcriptase Ty1/copia-type" evidence="6">
    <location>
        <begin position="1077"/>
        <end position="1170"/>
    </location>
</feature>
<dbReference type="Pfam" id="PF25597">
    <property type="entry name" value="SH3_retrovirus"/>
    <property type="match status" value="1"/>
</dbReference>
<feature type="region of interest" description="Disordered" evidence="5">
    <location>
        <begin position="285"/>
        <end position="310"/>
    </location>
</feature>
<feature type="region of interest" description="Disordered" evidence="5">
    <location>
        <begin position="1495"/>
        <end position="1521"/>
    </location>
</feature>
<evidence type="ECO:0000256" key="2">
    <source>
        <dbReference type="ARBA" id="ARBA00022723"/>
    </source>
</evidence>
<feature type="region of interest" description="Disordered" evidence="5">
    <location>
        <begin position="523"/>
        <end position="549"/>
    </location>
</feature>
<evidence type="ECO:0000256" key="1">
    <source>
        <dbReference type="ARBA" id="ARBA00022670"/>
    </source>
</evidence>
<dbReference type="Pfam" id="PF07727">
    <property type="entry name" value="RVT_2"/>
    <property type="match status" value="1"/>
</dbReference>
<protein>
    <submittedName>
        <fullName evidence="9">Uncharacterized protein</fullName>
    </submittedName>
</protein>
<dbReference type="PANTHER" id="PTHR42648:SF32">
    <property type="entry name" value="RIBONUCLEASE H-LIKE DOMAIN, GAG-PRE-INTEGRASE DOMAIN PROTEIN-RELATED"/>
    <property type="match status" value="1"/>
</dbReference>
<comment type="caution">
    <text evidence="9">The sequence shown here is derived from an EMBL/GenBank/DDBJ whole genome shotgun (WGS) entry which is preliminary data.</text>
</comment>
<evidence type="ECO:0000259" key="6">
    <source>
        <dbReference type="Pfam" id="PF07727"/>
    </source>
</evidence>
<dbReference type="Gene3D" id="3.30.420.10">
    <property type="entry name" value="Ribonuclease H-like superfamily/Ribonuclease H"/>
    <property type="match status" value="1"/>
</dbReference>
<dbReference type="InterPro" id="IPR054722">
    <property type="entry name" value="PolX-like_BBD"/>
</dbReference>
<dbReference type="InterPro" id="IPR057670">
    <property type="entry name" value="SH3_retrovirus"/>
</dbReference>
<evidence type="ECO:0000259" key="7">
    <source>
        <dbReference type="Pfam" id="PF22936"/>
    </source>
</evidence>
<feature type="region of interest" description="Disordered" evidence="5">
    <location>
        <begin position="1957"/>
        <end position="2017"/>
    </location>
</feature>
<evidence type="ECO:0000256" key="3">
    <source>
        <dbReference type="ARBA" id="ARBA00022801"/>
    </source>
</evidence>
<evidence type="ECO:0000259" key="8">
    <source>
        <dbReference type="Pfam" id="PF25597"/>
    </source>
</evidence>
<feature type="region of interest" description="Disordered" evidence="5">
    <location>
        <begin position="1583"/>
        <end position="1615"/>
    </location>
</feature>
<keyword evidence="3" id="KW-0378">Hydrolase</keyword>
<dbReference type="GO" id="GO:0008233">
    <property type="term" value="F:peptidase activity"/>
    <property type="evidence" value="ECO:0007669"/>
    <property type="project" value="UniProtKB-KW"/>
</dbReference>
<dbReference type="Pfam" id="PF22936">
    <property type="entry name" value="Pol_BBD"/>
    <property type="match status" value="1"/>
</dbReference>
<sequence>MSTPKFAKTYNLVAFLKKHTESEGFEQIIDFLNVSYVKYALTVNPTFYTSCIEQLWATATVKNVKEEAQIQALVDKKKVIVTKASIRRDLRFKDKGGKRDATAEKIALLMKTRVIEFGDSYEATKDDVATGSASEGTATKKGRIVAVTTEDMQKRRNDVKARTTLLLALPDEHKLRFSKYKTAQELWVAILKTFGGNKATKKTKKNLLKQQYGNFKAEEIEQDDINQKFLTSLAPEWLMHTIMWRNRSDLDTTSLDDLYNHLKVYEPEVQKKSKSNSQNMAFISSAKNSSGNEEVNTASIPTASTQVSPTGPNLATANISLDTACAYIASQSNGSQIKYEDINQIDKDDIEEMDIKWNMALLSMRADRFWKKKGKTISIQGTDAPKALMAIDGVEWDWSFMENEEENHALVADEKAPTEFALMAKSSSDNEVEFKTNRIECLTNELEIIKKEKEGLDCKLTGFQSTSEHLDNLLKSQRSKKNKEGLGYSAVPPPPTQVYFPPKKGMSWTGLPEFTDDTITDYSRPSPAIESNSDDFQNRKPSVAETGESSSTILSKPLIKFVKSSDRPTETKTDKVEIAKKPAIKYAKLYRKTSKSTNGNSQNNIDDKGYWDSGCSRHMTGNISYLSDYEPFDGGYVSFGQGGCKITGKETIKTGKLEFENVYFVKDLKYNLFSVSQICDNKNSVLFTDSKCIVLGQNFKLKDDTNVLLRTPRQHNMYSIDLNNVVPHKDLTCLVAKASADQSILWHRRLGKTIKREFSNARTPQQNEVAEKRNNTLIEAARTMLADAKLPVTFRAEAVNTACYVQNRVLVNKSQNKTPYELFNGRTPAIGFLKPFGCHVMILNTLEHLGKFDAKGDEGYFIGYSMSSKAFRVFNKRTKRVEEHLHVNFLKNKAIEKGVSPNWLFDIDFLTMSMNYVPVVVAAHLESSTSNAQDTCNADAPESSGNFNPTATLTNPLTSQLETLTVETLIPTNDTPSLDNILTLTNRFEDILGVTTNFDESNRVEADLGNMENNISASPTPTFKIHKDHPKSQIIGLVDTLVQTRTKSKEMKEQSFIATIHQKTDPALLQFCLFSLIKNKARLVAQGHTQEERIDYDEVFAPVARIEAIRLFLAYASFMGFTVYQMDVKSAFLYGTIDKEVYVMQPLGFQDPDFPARVYKVEKAMGTIDQTLFIRRKRRDFILVQVYVDNIIFESSNPQLCREFEALMHEKFQTSVMGELNFFLGLQVLQKKDGIFLSQDKYVGDVLKKFGYLDVRSANSPMDKENLWEKDGTGKDVDLHLYKSMIRSLMYLTASRPDIMFAVCACARHQYPKDSPFDLVAYSDSDYSGATQDRKSTTGGCQFLGRRLISWQCKKQTIVATSTTEAEYVAAASGYGQNTNFHPIVDFVEASYLRYALTINPTVYVSHIRQFWSTAWIETTDEGTKILATIDVTMGEVSGTPTEPHHTPSPEAQQTSPTTHSSPSLPPVTTEPLPNVIPSNTPQLRQYTRRARIAQSSALPPVADEHASSIGDDSQGEACPTNFGLKAEQDKANIIRPLHCPVIQHQGQQTEMASKLAAQDLEISQLKARVKLLEDRDGGGIAQSREDVSIKGRSLDEGEEAAVERSTKRGSDESEEIVTVLTSLDSAIPTGSGSIPTVSPPGTRVPTGSGVVPTPSPIFTTATVATPYTKRKEMERYAQRMNEQITRDAEIVRIHVEEELQIMIDGLDRNNETVAKYLQEYYQFAAEFPIEERIELISNLVKSQDNYAKVLKYQIQQIKPLSKKQQKEFYMSVLRSHAGWKTRHFKEMPLEEIKEKFDLVWKEIENFIPIGFKEESKRFKRKGLRLEHDSAKKVKTSEEVSEEDLKDMMQLVPVEEVYVEALQVKHPIIDWEIQTEGERSYWKIIRLGKKWRLYDSCGVHHVMSKDQEILMLVEKDYPLRKGLAVVMISNKLHMENYSQMANDLILKIHQIANSPRQRAPEDMGEGSKIPTNTHHIPIVTQPSSFQPLKKQKSRRKQRKEIEVPSPSSEIPNEEGVLDLEEAKTAQAKEIASLKKRVKKLEQKRKSRTLGLKRLRKVGTASRIESSTKASLGDQDDASKQERMIDNIIQDVEVTLVDNTQGKMNEEDMFGVNDLDGDEVDVDVSASKKVEQSVKVVEKEVSTADLVTTAGEVVTTTGIEVTTAATTLKISKDELTLDYTLIEIKAAKPKAITTAATTVTAVGTRPKEKRDCHWIEEFVPMDTELVKDSKKSTEGSDKAVKGSEKAKEGKMLNANKDLQGEEVVVEQEVVADKEPIVDAAQVSAAATTVTINDITLAKALEALKTSKPKIRGVVICVHKKRCKRLKWFSLKAKVDVDYQLAERMQAVEQQELNEEEKAKLFMKLLEKRRKFFAAKRTKKKRNRPPTNAQRRSLMCTYLKNMDGWKPKALKNKSFAEIQELFDKEMKKINTFVDFRIELVEESSKKGKIEITQEESSKRAGDELEQETAKKQKIVDDKETANLKQLVKIIPEEDIAIDDIPLAVKTLIVDWKI</sequence>
<accession>A0A6L2J373</accession>
<dbReference type="GO" id="GO:0006508">
    <property type="term" value="P:proteolysis"/>
    <property type="evidence" value="ECO:0007669"/>
    <property type="project" value="UniProtKB-KW"/>
</dbReference>
<dbReference type="CDD" id="cd09272">
    <property type="entry name" value="RNase_HI_RT_Ty1"/>
    <property type="match status" value="1"/>
</dbReference>
<dbReference type="InterPro" id="IPR039537">
    <property type="entry name" value="Retrotran_Ty1/copia-like"/>
</dbReference>
<dbReference type="InterPro" id="IPR013103">
    <property type="entry name" value="RVT_2"/>
</dbReference>
<keyword evidence="1" id="KW-0645">Protease</keyword>
<feature type="compositionally biased region" description="Polar residues" evidence="5">
    <location>
        <begin position="1969"/>
        <end position="1986"/>
    </location>
</feature>
<evidence type="ECO:0000313" key="9">
    <source>
        <dbReference type="EMBL" id="GEU30395.1"/>
    </source>
</evidence>
<feature type="region of interest" description="Disordered" evidence="5">
    <location>
        <begin position="1436"/>
        <end position="1481"/>
    </location>
</feature>
<evidence type="ECO:0000256" key="5">
    <source>
        <dbReference type="SAM" id="MobiDB-lite"/>
    </source>
</evidence>
<feature type="domain" description="Retrovirus-related Pol polyprotein from transposon TNT 1-94-like beta-barrel" evidence="7">
    <location>
        <begin position="610"/>
        <end position="681"/>
    </location>
</feature>
<feature type="region of interest" description="Disordered" evidence="5">
    <location>
        <begin position="477"/>
        <end position="502"/>
    </location>
</feature>
<feature type="compositionally biased region" description="Low complexity" evidence="5">
    <location>
        <begin position="1449"/>
        <end position="1470"/>
    </location>
</feature>
<dbReference type="EMBL" id="BKCJ010000153">
    <property type="protein sequence ID" value="GEU30395.1"/>
    <property type="molecule type" value="Genomic_DNA"/>
</dbReference>
<feature type="compositionally biased region" description="Basic residues" evidence="5">
    <location>
        <begin position="1989"/>
        <end position="1998"/>
    </location>
</feature>
<organism evidence="9">
    <name type="scientific">Tanacetum cinerariifolium</name>
    <name type="common">Dalmatian daisy</name>
    <name type="synonym">Chrysanthemum cinerariifolium</name>
    <dbReference type="NCBI Taxonomy" id="118510"/>
    <lineage>
        <taxon>Eukaryota</taxon>
        <taxon>Viridiplantae</taxon>
        <taxon>Streptophyta</taxon>
        <taxon>Embryophyta</taxon>
        <taxon>Tracheophyta</taxon>
        <taxon>Spermatophyta</taxon>
        <taxon>Magnoliopsida</taxon>
        <taxon>eudicotyledons</taxon>
        <taxon>Gunneridae</taxon>
        <taxon>Pentapetalae</taxon>
        <taxon>asterids</taxon>
        <taxon>campanulids</taxon>
        <taxon>Asterales</taxon>
        <taxon>Asteraceae</taxon>
        <taxon>Asteroideae</taxon>
        <taxon>Anthemideae</taxon>
        <taxon>Anthemidinae</taxon>
        <taxon>Tanacetum</taxon>
    </lineage>
</organism>
<dbReference type="SUPFAM" id="SSF53098">
    <property type="entry name" value="Ribonuclease H-like"/>
    <property type="match status" value="1"/>
</dbReference>